<dbReference type="AlphaFoldDB" id="A0A420ENI3"/>
<sequence length="290" mass="33681">MSTQVVYLAFGPRKDLYRQIYFSVRSLQFWRNSNVGVTIITDNPAAIRGIEETVEVEHISIERIEEWKGELNFLWRAKMKAIEHATSMYPEKNVLYVDSDTVFAKDISWMLDELDRGEKFMHVFERNIASSKNSYWKTLYNDLSGFNHESYVFNAKTSMFNAGVIGLPKGRAQQLAKAAVDVCDGLCRTSADRTLLEQLAFSMVLSQTELKTAEQTIIHYWGNKPQWDALINEFGATSLLENRTLQEELSAIEDIDFEKIPSFYRERRMVRKLSNWLNRSICKPKVQYLD</sequence>
<evidence type="ECO:0000313" key="2">
    <source>
        <dbReference type="Proteomes" id="UP000286482"/>
    </source>
</evidence>
<reference evidence="1 2" key="1">
    <citation type="submission" date="2018-09" db="EMBL/GenBank/DDBJ databases">
        <authorList>
            <person name="Wang Z."/>
        </authorList>
    </citation>
    <scope>NUCLEOTIDE SEQUENCE [LARGE SCALE GENOMIC DNA]</scope>
    <source>
        <strain evidence="1 2">ALS 81</strain>
    </source>
</reference>
<comment type="caution">
    <text evidence="1">The sequence shown here is derived from an EMBL/GenBank/DDBJ whole genome shotgun (WGS) entry which is preliminary data.</text>
</comment>
<accession>A0A420ENI3</accession>
<gene>
    <name evidence="1" type="ORF">DBZ36_00470</name>
</gene>
<evidence type="ECO:0000313" key="1">
    <source>
        <dbReference type="EMBL" id="RKF22154.1"/>
    </source>
</evidence>
<dbReference type="Gene3D" id="3.90.550.10">
    <property type="entry name" value="Spore Coat Polysaccharide Biosynthesis Protein SpsA, Chain A"/>
    <property type="match status" value="1"/>
</dbReference>
<keyword evidence="2" id="KW-1185">Reference proteome</keyword>
<protein>
    <recommendedName>
        <fullName evidence="3">Nucleotide-diphospho-sugar transferase domain-containing protein</fullName>
    </recommendedName>
</protein>
<dbReference type="EMBL" id="RAQO01000001">
    <property type="protein sequence ID" value="RKF22154.1"/>
    <property type="molecule type" value="Genomic_DNA"/>
</dbReference>
<dbReference type="InterPro" id="IPR029044">
    <property type="entry name" value="Nucleotide-diphossugar_trans"/>
</dbReference>
<dbReference type="RefSeq" id="WP_120352957.1">
    <property type="nucleotide sequence ID" value="NZ_RAQO01000001.1"/>
</dbReference>
<dbReference type="SUPFAM" id="SSF53448">
    <property type="entry name" value="Nucleotide-diphospho-sugar transferases"/>
    <property type="match status" value="1"/>
</dbReference>
<evidence type="ECO:0008006" key="3">
    <source>
        <dbReference type="Google" id="ProtNLM"/>
    </source>
</evidence>
<dbReference type="OrthoDB" id="6296156at2"/>
<proteinExistence type="predicted"/>
<dbReference type="Proteomes" id="UP000286482">
    <property type="component" value="Unassembled WGS sequence"/>
</dbReference>
<name>A0A420ENI3_9ALTE</name>
<organism evidence="1 2">
    <name type="scientific">Alginatibacterium sediminis</name>
    <dbReference type="NCBI Taxonomy" id="2164068"/>
    <lineage>
        <taxon>Bacteria</taxon>
        <taxon>Pseudomonadati</taxon>
        <taxon>Pseudomonadota</taxon>
        <taxon>Gammaproteobacteria</taxon>
        <taxon>Alteromonadales</taxon>
        <taxon>Alteromonadaceae</taxon>
        <taxon>Alginatibacterium</taxon>
    </lineage>
</organism>